<reference evidence="1 2" key="2">
    <citation type="journal article" date="2011" name="PLoS Genet.">
        <title>Caenorhabditis briggsae recombinant inbred line genotypes reveal inter-strain incompatibility and the evolution of recombination.</title>
        <authorList>
            <person name="Ross J.A."/>
            <person name="Koboldt D.C."/>
            <person name="Staisch J.E."/>
            <person name="Chamberlin H.M."/>
            <person name="Gupta B.P."/>
            <person name="Miller R.D."/>
            <person name="Baird S.E."/>
            <person name="Haag E.S."/>
        </authorList>
    </citation>
    <scope>NUCLEOTIDE SEQUENCE [LARGE SCALE GENOMIC DNA]</scope>
    <source>
        <strain evidence="1 2">AF16</strain>
    </source>
</reference>
<dbReference type="KEGG" id="cbr:CBG_05024"/>
<dbReference type="WormBase" id="CBG05024">
    <property type="protein sequence ID" value="CBP21532"/>
    <property type="gene ID" value="WBGene00027579"/>
</dbReference>
<evidence type="ECO:0000313" key="1">
    <source>
        <dbReference type="EMBL" id="CAP25610.1"/>
    </source>
</evidence>
<dbReference type="RefSeq" id="XP_002644851.1">
    <property type="nucleotide sequence ID" value="XM_002644805.1"/>
</dbReference>
<dbReference type="Proteomes" id="UP000008549">
    <property type="component" value="Unassembled WGS sequence"/>
</dbReference>
<dbReference type="AlphaFoldDB" id="A8WZ01"/>
<gene>
    <name evidence="1 3" type="ORF">CBG05024</name>
    <name evidence="1" type="ORF">CBG_05024</name>
</gene>
<keyword evidence="2" id="KW-1185">Reference proteome</keyword>
<proteinExistence type="predicted"/>
<organism evidence="1 2">
    <name type="scientific">Caenorhabditis briggsae</name>
    <dbReference type="NCBI Taxonomy" id="6238"/>
    <lineage>
        <taxon>Eukaryota</taxon>
        <taxon>Metazoa</taxon>
        <taxon>Ecdysozoa</taxon>
        <taxon>Nematoda</taxon>
        <taxon>Chromadorea</taxon>
        <taxon>Rhabditida</taxon>
        <taxon>Rhabditina</taxon>
        <taxon>Rhabditomorpha</taxon>
        <taxon>Rhabditoidea</taxon>
        <taxon>Rhabditidae</taxon>
        <taxon>Peloderinae</taxon>
        <taxon>Caenorhabditis</taxon>
    </lineage>
</organism>
<dbReference type="InParanoid" id="A8WZ01"/>
<name>A8WZ01_CAEBR</name>
<evidence type="ECO:0000313" key="2">
    <source>
        <dbReference type="Proteomes" id="UP000008549"/>
    </source>
</evidence>
<dbReference type="CTD" id="8586847"/>
<protein>
    <submittedName>
        <fullName evidence="1">Protein CBG05024</fullName>
    </submittedName>
</protein>
<accession>A8WZ01</accession>
<reference evidence="1 2" key="1">
    <citation type="journal article" date="2003" name="PLoS Biol.">
        <title>The genome sequence of Caenorhabditis briggsae: a platform for comparative genomics.</title>
        <authorList>
            <person name="Stein L.D."/>
            <person name="Bao Z."/>
            <person name="Blasiar D."/>
            <person name="Blumenthal T."/>
            <person name="Brent M.R."/>
            <person name="Chen N."/>
            <person name="Chinwalla A."/>
            <person name="Clarke L."/>
            <person name="Clee C."/>
            <person name="Coghlan A."/>
            <person name="Coulson A."/>
            <person name="D'Eustachio P."/>
            <person name="Fitch D.H."/>
            <person name="Fulton L.A."/>
            <person name="Fulton R.E."/>
            <person name="Griffiths-Jones S."/>
            <person name="Harris T.W."/>
            <person name="Hillier L.W."/>
            <person name="Kamath R."/>
            <person name="Kuwabara P.E."/>
            <person name="Mardis E.R."/>
            <person name="Marra M.A."/>
            <person name="Miner T.L."/>
            <person name="Minx P."/>
            <person name="Mullikin J.C."/>
            <person name="Plumb R.W."/>
            <person name="Rogers J."/>
            <person name="Schein J.E."/>
            <person name="Sohrmann M."/>
            <person name="Spieth J."/>
            <person name="Stajich J.E."/>
            <person name="Wei C."/>
            <person name="Willey D."/>
            <person name="Wilson R.K."/>
            <person name="Durbin R."/>
            <person name="Waterston R.H."/>
        </authorList>
    </citation>
    <scope>NUCLEOTIDE SEQUENCE [LARGE SCALE GENOMIC DNA]</scope>
    <source>
        <strain evidence="1 2">AF16</strain>
    </source>
</reference>
<sequence>MLKKKEKDLILSVIDLAHVWPTQPWQKCHFRGYYSGKEYKERDDFTSAIYLVSEYANARIFDFTVNPLLEAKPDSMILTLTAFQPIEVDW</sequence>
<dbReference type="GeneID" id="8586847"/>
<dbReference type="EMBL" id="HE600917">
    <property type="protein sequence ID" value="CAP25610.1"/>
    <property type="molecule type" value="Genomic_DNA"/>
</dbReference>
<evidence type="ECO:0000313" key="3">
    <source>
        <dbReference type="WormBase" id="CBG05024"/>
    </source>
</evidence>
<dbReference type="HOGENOM" id="CLU_2442837_0_0_1"/>